<dbReference type="RefSeq" id="WP_065836462.1">
    <property type="nucleotide sequence ID" value="NZ_LGSI01000074.1"/>
</dbReference>
<protein>
    <recommendedName>
        <fullName evidence="3">Penicillin-binding protein activator LpoB</fullName>
    </recommendedName>
</protein>
<dbReference type="Proteomes" id="UP000093104">
    <property type="component" value="Unassembled WGS sequence"/>
</dbReference>
<evidence type="ECO:0000313" key="1">
    <source>
        <dbReference type="EMBL" id="OCR21534.1"/>
    </source>
</evidence>
<dbReference type="PATRIC" id="fig|317.243.peg.1630"/>
<gene>
    <name evidence="1" type="ORF">AFK24_28670</name>
</gene>
<evidence type="ECO:0008006" key="3">
    <source>
        <dbReference type="Google" id="ProtNLM"/>
    </source>
</evidence>
<organism evidence="1 2">
    <name type="scientific">Pseudomonas syringae</name>
    <dbReference type="NCBI Taxonomy" id="317"/>
    <lineage>
        <taxon>Bacteria</taxon>
        <taxon>Pseudomonadati</taxon>
        <taxon>Pseudomonadota</taxon>
        <taxon>Gammaproteobacteria</taxon>
        <taxon>Pseudomonadales</taxon>
        <taxon>Pseudomonadaceae</taxon>
        <taxon>Pseudomonas</taxon>
    </lineage>
</organism>
<accession>A0A1C7YUW9</accession>
<name>A0A1C7YUW9_PSESX</name>
<dbReference type="AlphaFoldDB" id="A0A1C7YUW9"/>
<dbReference type="EMBL" id="LGSI01000074">
    <property type="protein sequence ID" value="OCR21534.1"/>
    <property type="molecule type" value="Genomic_DNA"/>
</dbReference>
<evidence type="ECO:0000313" key="2">
    <source>
        <dbReference type="Proteomes" id="UP000093104"/>
    </source>
</evidence>
<proteinExistence type="predicted"/>
<comment type="caution">
    <text evidence="1">The sequence shown here is derived from an EMBL/GenBank/DDBJ whole genome shotgun (WGS) entry which is preliminary data.</text>
</comment>
<dbReference type="OrthoDB" id="6955105at2"/>
<sequence length="117" mass="12876">MRKMAIMIAALALSGCDVGKTPPPPPKVQAAQTEQIAPGTSVQWNIQLNAREALSDISAWLLERSYAPFLVTIEGKQQLLIGPYKTQQEAEEQLALLQAKITKAHRFADPVVIERVQ</sequence>
<dbReference type="PROSITE" id="PS51257">
    <property type="entry name" value="PROKAR_LIPOPROTEIN"/>
    <property type="match status" value="1"/>
</dbReference>
<reference evidence="1 2" key="1">
    <citation type="submission" date="2015-07" db="EMBL/GenBank/DDBJ databases">
        <title>Draft genome sequence of a diazotrophic, plant growth-promoting rhizobacterium of the Pseudomonas syringae complex.</title>
        <authorList>
            <person name="Patten C.L."/>
            <person name="Jeong H."/>
        </authorList>
    </citation>
    <scope>NUCLEOTIDE SEQUENCE [LARGE SCALE GENOMIC DNA]</scope>
    <source>
        <strain evidence="1 2">GR12-2</strain>
    </source>
</reference>